<comment type="caution">
    <text evidence="2">The sequence shown here is derived from an EMBL/GenBank/DDBJ whole genome shotgun (WGS) entry which is preliminary data.</text>
</comment>
<evidence type="ECO:0000256" key="1">
    <source>
        <dbReference type="SAM" id="SignalP"/>
    </source>
</evidence>
<sequence length="300" mass="30979">MSSSHDSRPSRRPSSRVRLRSLFTAAVMLTGALAMAPAAEAAGSPADPEQAPVSVNAARSTNVVVRNQSGQGMQRVWANLDHGCWTNGQLPVDYIPAGVTTSWASESCGALTGTEGSANFSVPGGQVQIHWNNPYAGSNSYSCDVPTGYYCQRRGGSGNNAGVEFTISGGPRALTASEPAAGPSSIQAARSTQVTLNNSTGGLLARTDAGLSHGIWSDNQLPPVNIMPGQRGTWQSESEGFLTGTQGYATYQVQGGGHVTVQWNNPYSGSNSYSCTAPAGRTCTRTGGSGNNAAVAFTLS</sequence>
<keyword evidence="3" id="KW-1185">Reference proteome</keyword>
<keyword evidence="1" id="KW-0732">Signal</keyword>
<name>A0ABS4KW77_STRAV</name>
<accession>A0ABS4KW77</accession>
<reference evidence="2 3" key="1">
    <citation type="submission" date="2021-03" db="EMBL/GenBank/DDBJ databases">
        <title>Genomic Encyclopedia of Type Strains, Phase IV (KMG-IV): sequencing the most valuable type-strain genomes for metagenomic binning, comparative biology and taxonomic classification.</title>
        <authorList>
            <person name="Goeker M."/>
        </authorList>
    </citation>
    <scope>NUCLEOTIDE SEQUENCE [LARGE SCALE GENOMIC DNA]</scope>
    <source>
        <strain evidence="2 3">DSM 40526</strain>
    </source>
</reference>
<evidence type="ECO:0000313" key="3">
    <source>
        <dbReference type="Proteomes" id="UP001519310"/>
    </source>
</evidence>
<organism evidence="2 3">
    <name type="scientific">Streptomyces avidinii</name>
    <dbReference type="NCBI Taxonomy" id="1895"/>
    <lineage>
        <taxon>Bacteria</taxon>
        <taxon>Bacillati</taxon>
        <taxon>Actinomycetota</taxon>
        <taxon>Actinomycetes</taxon>
        <taxon>Kitasatosporales</taxon>
        <taxon>Streptomycetaceae</taxon>
        <taxon>Streptomyces</taxon>
    </lineage>
</organism>
<dbReference type="Proteomes" id="UP001519310">
    <property type="component" value="Unassembled WGS sequence"/>
</dbReference>
<proteinExistence type="predicted"/>
<dbReference type="RefSeq" id="WP_189974028.1">
    <property type="nucleotide sequence ID" value="NZ_BMVL01000023.1"/>
</dbReference>
<evidence type="ECO:0000313" key="2">
    <source>
        <dbReference type="EMBL" id="MBP2034257.1"/>
    </source>
</evidence>
<dbReference type="Gene3D" id="2.60.270.50">
    <property type="match status" value="2"/>
</dbReference>
<dbReference type="EMBL" id="JAGGLQ010000001">
    <property type="protein sequence ID" value="MBP2034257.1"/>
    <property type="molecule type" value="Genomic_DNA"/>
</dbReference>
<feature type="chain" id="PRO_5047447863" description="Crystal protein ET79" evidence="1">
    <location>
        <begin position="42"/>
        <end position="300"/>
    </location>
</feature>
<evidence type="ECO:0008006" key="4">
    <source>
        <dbReference type="Google" id="ProtNLM"/>
    </source>
</evidence>
<protein>
    <recommendedName>
        <fullName evidence="4">Crystal protein ET79</fullName>
    </recommendedName>
</protein>
<feature type="signal peptide" evidence="1">
    <location>
        <begin position="1"/>
        <end position="41"/>
    </location>
</feature>
<gene>
    <name evidence="2" type="ORF">J2Z77_000041</name>
</gene>